<evidence type="ECO:0000313" key="2">
    <source>
        <dbReference type="Proteomes" id="UP000887577"/>
    </source>
</evidence>
<proteinExistence type="predicted"/>
<evidence type="ECO:0000313" key="3">
    <source>
        <dbReference type="WBParaSite" id="PSU_v2.g8521.t1"/>
    </source>
</evidence>
<organism evidence="2 3">
    <name type="scientific">Panagrolaimus superbus</name>
    <dbReference type="NCBI Taxonomy" id="310955"/>
    <lineage>
        <taxon>Eukaryota</taxon>
        <taxon>Metazoa</taxon>
        <taxon>Ecdysozoa</taxon>
        <taxon>Nematoda</taxon>
        <taxon>Chromadorea</taxon>
        <taxon>Rhabditida</taxon>
        <taxon>Tylenchina</taxon>
        <taxon>Panagrolaimomorpha</taxon>
        <taxon>Panagrolaimoidea</taxon>
        <taxon>Panagrolaimidae</taxon>
        <taxon>Panagrolaimus</taxon>
    </lineage>
</organism>
<feature type="compositionally biased region" description="Polar residues" evidence="1">
    <location>
        <begin position="30"/>
        <end position="39"/>
    </location>
</feature>
<feature type="region of interest" description="Disordered" evidence="1">
    <location>
        <begin position="65"/>
        <end position="179"/>
    </location>
</feature>
<keyword evidence="2" id="KW-1185">Reference proteome</keyword>
<dbReference type="AlphaFoldDB" id="A0A914Z863"/>
<name>A0A914Z863_9BILA</name>
<feature type="compositionally biased region" description="Polar residues" evidence="1">
    <location>
        <begin position="1"/>
        <end position="16"/>
    </location>
</feature>
<feature type="compositionally biased region" description="Polar residues" evidence="1">
    <location>
        <begin position="115"/>
        <end position="131"/>
    </location>
</feature>
<protein>
    <submittedName>
        <fullName evidence="3">Uncharacterized protein</fullName>
    </submittedName>
</protein>
<evidence type="ECO:0000256" key="1">
    <source>
        <dbReference type="SAM" id="MobiDB-lite"/>
    </source>
</evidence>
<dbReference type="WBParaSite" id="PSU_v2.g8521.t1">
    <property type="protein sequence ID" value="PSU_v2.g8521.t1"/>
    <property type="gene ID" value="PSU_v2.g8521"/>
</dbReference>
<sequence length="179" mass="20066">MTTLRASSRPDLTQRSYADYFRGSGRPSALTPSRSNPSIYHQPAPQNPIIPIPVPFPRVPFEETTPIVQTYDREPGLHRSRKQSWHSTADPLPLPSFQRGSIPIYNPNPELKQAFSHSPTSSRTHISSLTTSPGRPKIPPPNRPEPSRSLVDLYSQQQNHPQHSSRIIYEPGSALETSM</sequence>
<reference evidence="3" key="1">
    <citation type="submission" date="2022-11" db="UniProtKB">
        <authorList>
            <consortium name="WormBaseParasite"/>
        </authorList>
    </citation>
    <scope>IDENTIFICATION</scope>
</reference>
<feature type="compositionally biased region" description="Polar residues" evidence="1">
    <location>
        <begin position="154"/>
        <end position="165"/>
    </location>
</feature>
<dbReference type="Proteomes" id="UP000887577">
    <property type="component" value="Unplaced"/>
</dbReference>
<accession>A0A914Z863</accession>
<feature type="region of interest" description="Disordered" evidence="1">
    <location>
        <begin position="1"/>
        <end position="50"/>
    </location>
</feature>